<keyword evidence="1" id="KW-1133">Transmembrane helix</keyword>
<proteinExistence type="predicted"/>
<feature type="transmembrane region" description="Helical" evidence="1">
    <location>
        <begin position="38"/>
        <end position="57"/>
    </location>
</feature>
<comment type="caution">
    <text evidence="2">The sequence shown here is derived from an EMBL/GenBank/DDBJ whole genome shotgun (WGS) entry which is preliminary data.</text>
</comment>
<evidence type="ECO:0000313" key="3">
    <source>
        <dbReference type="Proteomes" id="UP001152320"/>
    </source>
</evidence>
<dbReference type="EMBL" id="JAIZAY010000009">
    <property type="protein sequence ID" value="KAJ8036598.1"/>
    <property type="molecule type" value="Genomic_DNA"/>
</dbReference>
<organism evidence="2 3">
    <name type="scientific">Holothuria leucospilota</name>
    <name type="common">Black long sea cucumber</name>
    <name type="synonym">Mertensiothuria leucospilota</name>
    <dbReference type="NCBI Taxonomy" id="206669"/>
    <lineage>
        <taxon>Eukaryota</taxon>
        <taxon>Metazoa</taxon>
        <taxon>Echinodermata</taxon>
        <taxon>Eleutherozoa</taxon>
        <taxon>Echinozoa</taxon>
        <taxon>Holothuroidea</taxon>
        <taxon>Aspidochirotacea</taxon>
        <taxon>Aspidochirotida</taxon>
        <taxon>Holothuriidae</taxon>
        <taxon>Holothuria</taxon>
    </lineage>
</organism>
<evidence type="ECO:0008006" key="4">
    <source>
        <dbReference type="Google" id="ProtNLM"/>
    </source>
</evidence>
<keyword evidence="1" id="KW-0472">Membrane</keyword>
<accession>A0A9Q1H8L2</accession>
<dbReference type="AlphaFoldDB" id="A0A9Q1H8L2"/>
<dbReference type="OrthoDB" id="8963429at2759"/>
<protein>
    <recommendedName>
        <fullName evidence="4">GIY-YIG domain-containing protein</fullName>
    </recommendedName>
</protein>
<reference evidence="2" key="1">
    <citation type="submission" date="2021-10" db="EMBL/GenBank/DDBJ databases">
        <title>Tropical sea cucumber genome reveals ecological adaptation and Cuvierian tubules defense mechanism.</title>
        <authorList>
            <person name="Chen T."/>
        </authorList>
    </citation>
    <scope>NUCLEOTIDE SEQUENCE</scope>
    <source>
        <strain evidence="2">Nanhai2018</strain>
        <tissue evidence="2">Muscle</tissue>
    </source>
</reference>
<sequence length="158" mass="18270">MPLKGPLTNTELEFASNQPRLCDNYLFRLRIKPKKRDIAGLVYYILCQVSGIIQYIGETERSLKSRFLEHCRPSSTSSEVSQHIHIESPGHHINLDEVKILEREPYYFKRGVKEAIHIRVNKPSLNRNGGRYKLPRVYDPLLESQVRKVTCSSSESLC</sequence>
<keyword evidence="3" id="KW-1185">Reference proteome</keyword>
<evidence type="ECO:0000256" key="1">
    <source>
        <dbReference type="SAM" id="Phobius"/>
    </source>
</evidence>
<dbReference type="Proteomes" id="UP001152320">
    <property type="component" value="Chromosome 9"/>
</dbReference>
<gene>
    <name evidence="2" type="ORF">HOLleu_20618</name>
</gene>
<keyword evidence="1" id="KW-0812">Transmembrane</keyword>
<evidence type="ECO:0000313" key="2">
    <source>
        <dbReference type="EMBL" id="KAJ8036598.1"/>
    </source>
</evidence>
<name>A0A9Q1H8L2_HOLLE</name>